<organism evidence="6 7">
    <name type="scientific">Vagococcus salmoninarum</name>
    <dbReference type="NCBI Taxonomy" id="2739"/>
    <lineage>
        <taxon>Bacteria</taxon>
        <taxon>Bacillati</taxon>
        <taxon>Bacillota</taxon>
        <taxon>Bacilli</taxon>
        <taxon>Lactobacillales</taxon>
        <taxon>Enterococcaceae</taxon>
        <taxon>Vagococcus</taxon>
    </lineage>
</organism>
<evidence type="ECO:0000313" key="7">
    <source>
        <dbReference type="Proteomes" id="UP000287239"/>
    </source>
</evidence>
<dbReference type="Proteomes" id="UP000287239">
    <property type="component" value="Unassembled WGS sequence"/>
</dbReference>
<evidence type="ECO:0000259" key="5">
    <source>
        <dbReference type="PROSITE" id="PS50937"/>
    </source>
</evidence>
<dbReference type="InterPro" id="IPR047057">
    <property type="entry name" value="MerR_fam"/>
</dbReference>
<gene>
    <name evidence="6" type="ORF">CBF35_06130</name>
</gene>
<evidence type="ECO:0000256" key="4">
    <source>
        <dbReference type="ARBA" id="ARBA00023163"/>
    </source>
</evidence>
<evidence type="ECO:0000256" key="1">
    <source>
        <dbReference type="ARBA" id="ARBA00022491"/>
    </source>
</evidence>
<dbReference type="SUPFAM" id="SSF46955">
    <property type="entry name" value="Putative DNA-binding domain"/>
    <property type="match status" value="1"/>
</dbReference>
<evidence type="ECO:0000256" key="3">
    <source>
        <dbReference type="ARBA" id="ARBA00023125"/>
    </source>
</evidence>
<keyword evidence="7" id="KW-1185">Reference proteome</keyword>
<reference evidence="6 7" key="1">
    <citation type="submission" date="2017-05" db="EMBL/GenBank/DDBJ databases">
        <title>Vagococcus spp. assemblies.</title>
        <authorList>
            <person name="Gulvik C.A."/>
        </authorList>
    </citation>
    <scope>NUCLEOTIDE SEQUENCE [LARGE SCALE GENOMIC DNA]</scope>
    <source>
        <strain evidence="6 7">NCFB 2777</strain>
    </source>
</reference>
<dbReference type="PANTHER" id="PTHR30204">
    <property type="entry name" value="REDOX-CYCLING DRUG-SENSING TRANSCRIPTIONAL ACTIVATOR SOXR"/>
    <property type="match status" value="1"/>
</dbReference>
<dbReference type="Gene3D" id="1.10.1660.10">
    <property type="match status" value="1"/>
</dbReference>
<dbReference type="GeneID" id="98567943"/>
<dbReference type="OrthoDB" id="6006at2"/>
<dbReference type="EMBL" id="NGJU01000007">
    <property type="protein sequence ID" value="RST96486.1"/>
    <property type="molecule type" value="Genomic_DNA"/>
</dbReference>
<dbReference type="RefSeq" id="WP_126779150.1">
    <property type="nucleotide sequence ID" value="NZ_NGJU01000007.1"/>
</dbReference>
<dbReference type="InterPro" id="IPR000551">
    <property type="entry name" value="MerR-type_HTH_dom"/>
</dbReference>
<keyword evidence="4" id="KW-0804">Transcription</keyword>
<sequence length="130" mass="15204">MYTIKEVSQKLDLSYHTIRYYTDIGLVPPVERDEHNNRLFSEQALNWLQGIKNLKRSGMSIKLLQKYVALCLYGEGTTLDRYDIILKQKEIIAEKLAEVQECADFLASKQRYYEEVLAGKQADRTNPNNW</sequence>
<keyword evidence="3" id="KW-0238">DNA-binding</keyword>
<evidence type="ECO:0000256" key="2">
    <source>
        <dbReference type="ARBA" id="ARBA00023015"/>
    </source>
</evidence>
<name>A0A429ZRZ7_9ENTE</name>
<keyword evidence="1" id="KW-0678">Repressor</keyword>
<comment type="caution">
    <text evidence="6">The sequence shown here is derived from an EMBL/GenBank/DDBJ whole genome shotgun (WGS) entry which is preliminary data.</text>
</comment>
<protein>
    <recommendedName>
        <fullName evidence="5">HTH merR-type domain-containing protein</fullName>
    </recommendedName>
</protein>
<dbReference type="GO" id="GO:0003700">
    <property type="term" value="F:DNA-binding transcription factor activity"/>
    <property type="evidence" value="ECO:0007669"/>
    <property type="project" value="InterPro"/>
</dbReference>
<proteinExistence type="predicted"/>
<dbReference type="GO" id="GO:0003677">
    <property type="term" value="F:DNA binding"/>
    <property type="evidence" value="ECO:0007669"/>
    <property type="project" value="UniProtKB-KW"/>
</dbReference>
<evidence type="ECO:0000313" key="6">
    <source>
        <dbReference type="EMBL" id="RST96486.1"/>
    </source>
</evidence>
<dbReference type="PROSITE" id="PS50937">
    <property type="entry name" value="HTH_MERR_2"/>
    <property type="match status" value="1"/>
</dbReference>
<keyword evidence="2" id="KW-0805">Transcription regulation</keyword>
<feature type="domain" description="HTH merR-type" evidence="5">
    <location>
        <begin position="1"/>
        <end position="70"/>
    </location>
</feature>
<dbReference type="AlphaFoldDB" id="A0A429ZRZ7"/>
<dbReference type="SMART" id="SM00422">
    <property type="entry name" value="HTH_MERR"/>
    <property type="match status" value="1"/>
</dbReference>
<accession>A0A429ZRZ7</accession>
<dbReference type="InterPro" id="IPR009061">
    <property type="entry name" value="DNA-bd_dom_put_sf"/>
</dbReference>
<dbReference type="Pfam" id="PF13411">
    <property type="entry name" value="MerR_1"/>
    <property type="match status" value="1"/>
</dbReference>
<dbReference type="PANTHER" id="PTHR30204:SF69">
    <property type="entry name" value="MERR-FAMILY TRANSCRIPTIONAL REGULATOR"/>
    <property type="match status" value="1"/>
</dbReference>
<dbReference type="CDD" id="cd01109">
    <property type="entry name" value="HTH_YyaN"/>
    <property type="match status" value="1"/>
</dbReference>